<proteinExistence type="predicted"/>
<feature type="compositionally biased region" description="Low complexity" evidence="1">
    <location>
        <begin position="43"/>
        <end position="57"/>
    </location>
</feature>
<evidence type="ECO:0000313" key="3">
    <source>
        <dbReference type="Proteomes" id="UP001189429"/>
    </source>
</evidence>
<dbReference type="EMBL" id="CAUYUJ010005963">
    <property type="protein sequence ID" value="CAK0815630.1"/>
    <property type="molecule type" value="Genomic_DNA"/>
</dbReference>
<feature type="non-terminal residue" evidence="2">
    <location>
        <position position="1"/>
    </location>
</feature>
<protein>
    <submittedName>
        <fullName evidence="2">Uncharacterized protein</fullName>
    </submittedName>
</protein>
<feature type="compositionally biased region" description="Polar residues" evidence="1">
    <location>
        <begin position="1"/>
        <end position="14"/>
    </location>
</feature>
<comment type="caution">
    <text evidence="2">The sequence shown here is derived from an EMBL/GenBank/DDBJ whole genome shotgun (WGS) entry which is preliminary data.</text>
</comment>
<sequence length="66" mass="6902">AFRCSSRSNWNPLPTRSGCRGWIATSSTASTSAGRYGLPIREPGGASAATPSSFTSPRGWPSRSAQ</sequence>
<feature type="compositionally biased region" description="Low complexity" evidence="1">
    <location>
        <begin position="24"/>
        <end position="33"/>
    </location>
</feature>
<feature type="non-terminal residue" evidence="2">
    <location>
        <position position="66"/>
    </location>
</feature>
<dbReference type="Proteomes" id="UP001189429">
    <property type="component" value="Unassembled WGS sequence"/>
</dbReference>
<keyword evidence="3" id="KW-1185">Reference proteome</keyword>
<evidence type="ECO:0000313" key="2">
    <source>
        <dbReference type="EMBL" id="CAK0815630.1"/>
    </source>
</evidence>
<evidence type="ECO:0000256" key="1">
    <source>
        <dbReference type="SAM" id="MobiDB-lite"/>
    </source>
</evidence>
<gene>
    <name evidence="2" type="ORF">PCOR1329_LOCUS18860</name>
</gene>
<reference evidence="2" key="1">
    <citation type="submission" date="2023-10" db="EMBL/GenBank/DDBJ databases">
        <authorList>
            <person name="Chen Y."/>
            <person name="Shah S."/>
            <person name="Dougan E. K."/>
            <person name="Thang M."/>
            <person name="Chan C."/>
        </authorList>
    </citation>
    <scope>NUCLEOTIDE SEQUENCE [LARGE SCALE GENOMIC DNA]</scope>
</reference>
<name>A0ABN9RCL3_9DINO</name>
<accession>A0ABN9RCL3</accession>
<organism evidence="2 3">
    <name type="scientific">Prorocentrum cordatum</name>
    <dbReference type="NCBI Taxonomy" id="2364126"/>
    <lineage>
        <taxon>Eukaryota</taxon>
        <taxon>Sar</taxon>
        <taxon>Alveolata</taxon>
        <taxon>Dinophyceae</taxon>
        <taxon>Prorocentrales</taxon>
        <taxon>Prorocentraceae</taxon>
        <taxon>Prorocentrum</taxon>
    </lineage>
</organism>
<feature type="region of interest" description="Disordered" evidence="1">
    <location>
        <begin position="1"/>
        <end position="66"/>
    </location>
</feature>